<evidence type="ECO:0000313" key="3">
    <source>
        <dbReference type="Proteomes" id="UP000621386"/>
    </source>
</evidence>
<comment type="caution">
    <text evidence="2">The sequence shown here is derived from an EMBL/GenBank/DDBJ whole genome shotgun (WGS) entry which is preliminary data.</text>
</comment>
<proteinExistence type="predicted"/>
<accession>A0ABS1PEF7</accession>
<dbReference type="RefSeq" id="WP_201827448.1">
    <property type="nucleotide sequence ID" value="NZ_JAERRH010000038.1"/>
</dbReference>
<reference evidence="2 3" key="1">
    <citation type="submission" date="2021-01" db="EMBL/GenBank/DDBJ databases">
        <title>WGS of actinomycetes isolated from Thailand.</title>
        <authorList>
            <person name="Thawai C."/>
        </authorList>
    </citation>
    <scope>NUCLEOTIDE SEQUENCE [LARGE SCALE GENOMIC DNA]</scope>
    <source>
        <strain evidence="2 3">CH5-8</strain>
    </source>
</reference>
<feature type="region of interest" description="Disordered" evidence="1">
    <location>
        <begin position="38"/>
        <end position="59"/>
    </location>
</feature>
<organism evidence="2 3">
    <name type="scientific">Streptomyces musisoli</name>
    <dbReference type="NCBI Taxonomy" id="2802280"/>
    <lineage>
        <taxon>Bacteria</taxon>
        <taxon>Bacillati</taxon>
        <taxon>Actinomycetota</taxon>
        <taxon>Actinomycetes</taxon>
        <taxon>Kitasatosporales</taxon>
        <taxon>Streptomycetaceae</taxon>
        <taxon>Streptomyces</taxon>
    </lineage>
</organism>
<dbReference type="Proteomes" id="UP000621386">
    <property type="component" value="Unassembled WGS sequence"/>
</dbReference>
<evidence type="ECO:0000256" key="1">
    <source>
        <dbReference type="SAM" id="MobiDB-lite"/>
    </source>
</evidence>
<sequence>MRAILAFLDQGIAETVAIYLRLQTRAVRRALSAVEWEAPDARRLPPQPRSAPQAPAREAADGFVVKKRLHAGHTRGATVHRADCTVIQRDANPISPDDARQVLTGDRAVFTACEFCQPGTAVGTSVQRRSPQL</sequence>
<keyword evidence="3" id="KW-1185">Reference proteome</keyword>
<protein>
    <submittedName>
        <fullName evidence="2">Uncharacterized protein</fullName>
    </submittedName>
</protein>
<dbReference type="EMBL" id="JAERRH010000038">
    <property type="protein sequence ID" value="MBL1110410.1"/>
    <property type="molecule type" value="Genomic_DNA"/>
</dbReference>
<evidence type="ECO:0000313" key="2">
    <source>
        <dbReference type="EMBL" id="MBL1110410.1"/>
    </source>
</evidence>
<gene>
    <name evidence="2" type="ORF">JK361_38670</name>
</gene>
<name>A0ABS1PEF7_9ACTN</name>
<dbReference type="Pfam" id="PF19746">
    <property type="entry name" value="DUF6233"/>
    <property type="match status" value="1"/>
</dbReference>
<dbReference type="InterPro" id="IPR046200">
    <property type="entry name" value="DUF6233"/>
</dbReference>